<evidence type="ECO:0000313" key="2">
    <source>
        <dbReference type="EMBL" id="QNJ98831.1"/>
    </source>
</evidence>
<dbReference type="SUPFAM" id="SSF51905">
    <property type="entry name" value="FAD/NAD(P)-binding domain"/>
    <property type="match status" value="1"/>
</dbReference>
<dbReference type="KEGG" id="alti:ALE3EI_2289"/>
<dbReference type="Proteomes" id="UP000515514">
    <property type="component" value="Chromosome"/>
</dbReference>
<dbReference type="InterPro" id="IPR006076">
    <property type="entry name" value="FAD-dep_OxRdtase"/>
</dbReference>
<dbReference type="EMBL" id="CP052909">
    <property type="protein sequence ID" value="QNJ98831.1"/>
    <property type="molecule type" value="Genomic_DNA"/>
</dbReference>
<reference evidence="2 3" key="1">
    <citation type="submission" date="2020-04" db="EMBL/GenBank/DDBJ databases">
        <title>Genome sequence of Altibacter aquimarinus strain ALE3EI.</title>
        <authorList>
            <person name="Oh H.-M."/>
            <person name="Jang D."/>
        </authorList>
    </citation>
    <scope>NUCLEOTIDE SEQUENCE [LARGE SCALE GENOMIC DNA]</scope>
    <source>
        <strain evidence="2 3">ALE3EI</strain>
    </source>
</reference>
<dbReference type="PANTHER" id="PTHR13847:SF201">
    <property type="entry name" value="PUTATIBE OXIDOREDUCTASE"/>
    <property type="match status" value="1"/>
</dbReference>
<dbReference type="GO" id="GO:0005737">
    <property type="term" value="C:cytoplasm"/>
    <property type="evidence" value="ECO:0007669"/>
    <property type="project" value="TreeGrafter"/>
</dbReference>
<dbReference type="RefSeq" id="WP_186988808.1">
    <property type="nucleotide sequence ID" value="NZ_CP052909.1"/>
</dbReference>
<evidence type="ECO:0000259" key="1">
    <source>
        <dbReference type="Pfam" id="PF01266"/>
    </source>
</evidence>
<dbReference type="Gene3D" id="3.50.50.60">
    <property type="entry name" value="FAD/NAD(P)-binding domain"/>
    <property type="match status" value="1"/>
</dbReference>
<dbReference type="Gene3D" id="3.30.9.10">
    <property type="entry name" value="D-Amino Acid Oxidase, subunit A, domain 2"/>
    <property type="match status" value="1"/>
</dbReference>
<dbReference type="InterPro" id="IPR036188">
    <property type="entry name" value="FAD/NAD-bd_sf"/>
</dbReference>
<proteinExistence type="predicted"/>
<accession>A0A7G8PWW5</accession>
<dbReference type="AlphaFoldDB" id="A0A7G8PWW5"/>
<dbReference type="Pfam" id="PF01266">
    <property type="entry name" value="DAO"/>
    <property type="match status" value="1"/>
</dbReference>
<sequence>MDLRSNNPFWPIKNSFAVSYPSLKGDIESEIIIVGGGITGALVAHELISKGFNVVLVDKRDIGHGSTAASTAMLQYEIDVPLHKLIEKVGLTVAVSSYKNCEKAIDSIEAIVNKIKSNCDFERKESVYFTSNKKDVSFLKKEYESRKEHGLKVKWLEKDQVNTLGIVNGYAAIVSKSAAVMDPFKFAIDLLKYLEKKGLKIYDKTEIISSKKGNQHTVLTTESGATITGSHIIYCTGYESESIMPKDVVQLKSTYAFISEALDSTPKPFVDKIYWDTSTPYLYFRATNDHRIIVGGGDENFKNAALRDKLLKKKIKQLKAAFINCFPNIDLTVDYGWAGTFGETKDGLPYMGKPDPAKNDHFILGFGGNGITFSMMGTEAIISSIESRPHTYLEYYKFER</sequence>
<name>A0A7G8PWW5_9FLAO</name>
<evidence type="ECO:0000313" key="3">
    <source>
        <dbReference type="Proteomes" id="UP000515514"/>
    </source>
</evidence>
<dbReference type="PANTHER" id="PTHR13847">
    <property type="entry name" value="SARCOSINE DEHYDROGENASE-RELATED"/>
    <property type="match status" value="1"/>
</dbReference>
<organism evidence="2 3">
    <name type="scientific">Constantimarinum furrinae</name>
    <dbReference type="NCBI Taxonomy" id="2562285"/>
    <lineage>
        <taxon>Bacteria</taxon>
        <taxon>Pseudomonadati</taxon>
        <taxon>Bacteroidota</taxon>
        <taxon>Flavobacteriia</taxon>
        <taxon>Flavobacteriales</taxon>
        <taxon>Flavobacteriaceae</taxon>
        <taxon>Altibacter/Constantimarinum group</taxon>
        <taxon>Constantimarinum</taxon>
    </lineage>
</organism>
<feature type="domain" description="FAD dependent oxidoreductase" evidence="1">
    <location>
        <begin position="31"/>
        <end position="376"/>
    </location>
</feature>
<keyword evidence="3" id="KW-1185">Reference proteome</keyword>
<gene>
    <name evidence="2" type="ORF">ALE3EI_2289</name>
</gene>
<protein>
    <submittedName>
        <fullName evidence="2">FAD dependent oxidoreductase</fullName>
    </submittedName>
</protein>